<feature type="region of interest" description="Disordered" evidence="9">
    <location>
        <begin position="561"/>
        <end position="582"/>
    </location>
</feature>
<comment type="similarity">
    <text evidence="8">Belongs to the TonB-dependent receptor family.</text>
</comment>
<feature type="domain" description="TonB-dependent receptor plug" evidence="10">
    <location>
        <begin position="206"/>
        <end position="314"/>
    </location>
</feature>
<comment type="subcellular location">
    <subcellularLocation>
        <location evidence="1 8">Cell outer membrane</location>
        <topology evidence="1 8">Multi-pass membrane protein</topology>
    </subcellularLocation>
</comment>
<dbReference type="GO" id="GO:0044718">
    <property type="term" value="P:siderophore transmembrane transport"/>
    <property type="evidence" value="ECO:0007669"/>
    <property type="project" value="TreeGrafter"/>
</dbReference>
<keyword evidence="6 8" id="KW-0472">Membrane</keyword>
<protein>
    <submittedName>
        <fullName evidence="11">TonB-linked SusC/RagA family outer membrane protein</fullName>
    </submittedName>
</protein>
<evidence type="ECO:0000256" key="4">
    <source>
        <dbReference type="ARBA" id="ARBA00022692"/>
    </source>
</evidence>
<gene>
    <name evidence="11" type="ORF">GGR21_000045</name>
</gene>
<evidence type="ECO:0000313" key="12">
    <source>
        <dbReference type="Proteomes" id="UP000555103"/>
    </source>
</evidence>
<reference evidence="11 12" key="1">
    <citation type="submission" date="2020-08" db="EMBL/GenBank/DDBJ databases">
        <title>Genomic Encyclopedia of Type Strains, Phase IV (KMG-IV): sequencing the most valuable type-strain genomes for metagenomic binning, comparative biology and taxonomic classification.</title>
        <authorList>
            <person name="Goeker M."/>
        </authorList>
    </citation>
    <scope>NUCLEOTIDE SEQUENCE [LARGE SCALE GENOMIC DNA]</scope>
    <source>
        <strain evidence="11 12">DSM 104969</strain>
    </source>
</reference>
<evidence type="ECO:0000256" key="3">
    <source>
        <dbReference type="ARBA" id="ARBA00022452"/>
    </source>
</evidence>
<evidence type="ECO:0000256" key="6">
    <source>
        <dbReference type="ARBA" id="ARBA00023136"/>
    </source>
</evidence>
<dbReference type="Gene3D" id="2.40.170.20">
    <property type="entry name" value="TonB-dependent receptor, beta-barrel domain"/>
    <property type="match status" value="1"/>
</dbReference>
<dbReference type="Gene3D" id="2.60.40.1120">
    <property type="entry name" value="Carboxypeptidase-like, regulatory domain"/>
    <property type="match status" value="1"/>
</dbReference>
<keyword evidence="3 8" id="KW-1134">Transmembrane beta strand</keyword>
<dbReference type="EMBL" id="JACIEP010000001">
    <property type="protein sequence ID" value="MBB4034160.1"/>
    <property type="molecule type" value="Genomic_DNA"/>
</dbReference>
<dbReference type="PROSITE" id="PS52016">
    <property type="entry name" value="TONB_DEPENDENT_REC_3"/>
    <property type="match status" value="1"/>
</dbReference>
<evidence type="ECO:0000256" key="8">
    <source>
        <dbReference type="PROSITE-ProRule" id="PRU01360"/>
    </source>
</evidence>
<comment type="caution">
    <text evidence="11">The sequence shown here is derived from an EMBL/GenBank/DDBJ whole genome shotgun (WGS) entry which is preliminary data.</text>
</comment>
<proteinExistence type="inferred from homology"/>
<keyword evidence="12" id="KW-1185">Reference proteome</keyword>
<dbReference type="NCBIfam" id="TIGR04057">
    <property type="entry name" value="SusC_RagA_signa"/>
    <property type="match status" value="1"/>
</dbReference>
<dbReference type="Pfam" id="PF07715">
    <property type="entry name" value="Plug"/>
    <property type="match status" value="1"/>
</dbReference>
<dbReference type="SUPFAM" id="SSF49464">
    <property type="entry name" value="Carboxypeptidase regulatory domain-like"/>
    <property type="match status" value="1"/>
</dbReference>
<organism evidence="11 12">
    <name type="scientific">Dysgonomonas hofstadii</name>
    <dbReference type="NCBI Taxonomy" id="637886"/>
    <lineage>
        <taxon>Bacteria</taxon>
        <taxon>Pseudomonadati</taxon>
        <taxon>Bacteroidota</taxon>
        <taxon>Bacteroidia</taxon>
        <taxon>Bacteroidales</taxon>
        <taxon>Dysgonomonadaceae</taxon>
        <taxon>Dysgonomonas</taxon>
    </lineage>
</organism>
<dbReference type="InterPro" id="IPR039426">
    <property type="entry name" value="TonB-dep_rcpt-like"/>
</dbReference>
<keyword evidence="5" id="KW-0732">Signal</keyword>
<dbReference type="GO" id="GO:0015344">
    <property type="term" value="F:siderophore uptake transmembrane transporter activity"/>
    <property type="evidence" value="ECO:0007669"/>
    <property type="project" value="TreeGrafter"/>
</dbReference>
<dbReference type="Pfam" id="PF13715">
    <property type="entry name" value="CarbopepD_reg_2"/>
    <property type="match status" value="1"/>
</dbReference>
<dbReference type="PANTHER" id="PTHR30069:SF29">
    <property type="entry name" value="HEMOGLOBIN AND HEMOGLOBIN-HAPTOGLOBIN-BINDING PROTEIN 1-RELATED"/>
    <property type="match status" value="1"/>
</dbReference>
<evidence type="ECO:0000259" key="10">
    <source>
        <dbReference type="Pfam" id="PF07715"/>
    </source>
</evidence>
<dbReference type="Proteomes" id="UP000555103">
    <property type="component" value="Unassembled WGS sequence"/>
</dbReference>
<dbReference type="InterPro" id="IPR023997">
    <property type="entry name" value="TonB-dep_OMP_SusC/RagA_CS"/>
</dbReference>
<keyword evidence="2 8" id="KW-0813">Transport</keyword>
<dbReference type="FunFam" id="2.170.130.10:FF:000003">
    <property type="entry name" value="SusC/RagA family TonB-linked outer membrane protein"/>
    <property type="match status" value="1"/>
</dbReference>
<dbReference type="InterPro" id="IPR036942">
    <property type="entry name" value="Beta-barrel_TonB_sf"/>
</dbReference>
<evidence type="ECO:0000256" key="2">
    <source>
        <dbReference type="ARBA" id="ARBA00022448"/>
    </source>
</evidence>
<dbReference type="SUPFAM" id="SSF56935">
    <property type="entry name" value="Porins"/>
    <property type="match status" value="1"/>
</dbReference>
<dbReference type="InterPro" id="IPR012910">
    <property type="entry name" value="Plug_dom"/>
</dbReference>
<dbReference type="AlphaFoldDB" id="A0A840CDZ5"/>
<evidence type="ECO:0000256" key="5">
    <source>
        <dbReference type="ARBA" id="ARBA00022729"/>
    </source>
</evidence>
<dbReference type="NCBIfam" id="TIGR04056">
    <property type="entry name" value="OMP_RagA_SusC"/>
    <property type="match status" value="1"/>
</dbReference>
<dbReference type="Gene3D" id="2.170.130.10">
    <property type="entry name" value="TonB-dependent receptor, plug domain"/>
    <property type="match status" value="1"/>
</dbReference>
<dbReference type="InterPro" id="IPR037066">
    <property type="entry name" value="Plug_dom_sf"/>
</dbReference>
<keyword evidence="7 8" id="KW-0998">Cell outer membrane</keyword>
<evidence type="ECO:0000313" key="11">
    <source>
        <dbReference type="EMBL" id="MBB4034160.1"/>
    </source>
</evidence>
<dbReference type="PANTHER" id="PTHR30069">
    <property type="entry name" value="TONB-DEPENDENT OUTER MEMBRANE RECEPTOR"/>
    <property type="match status" value="1"/>
</dbReference>
<dbReference type="GO" id="GO:0009279">
    <property type="term" value="C:cell outer membrane"/>
    <property type="evidence" value="ECO:0007669"/>
    <property type="project" value="UniProtKB-SubCell"/>
</dbReference>
<sequence length="1089" mass="121461">MFIGIGVISASSSYSQTAVLSLNVHNKTLKDVFREIESQSEYIFFYNDAAVNVNKRVDISIEKGTINQILDKVLDGSSKYRIEDRQVIIFKDNVGENTTTGVLTSSTKDVVQTGVTVTGRITDAEGEPLPGVSVTEKGTMNGVITDIDGNYSIVLRGQNPVLVFSYIGHEPQEKTVGSQRVINAVMQTESSDLDEVVVVAYGTQRKSSITGAISTVNVDRMKDLTTPTVSNMLQGKVAGVSVVPQSGQPGSEATIRIRGIGSIRGNKDPLWVIDGMVSNNDVISALNPNDIEAISILKDGSATALYGSRGANGVILVTTKRGRMGMSQLDVTARMSVSELQKGRLEMMNGSEYYDYLEQIYKNTDSNDTYLLQPYLKDQNTDWFDIATQSALTQNYNISYRYGNEKIRSYIAGDYYNEEGTIRGYTLDRFTLRLNNDFIVNKRLTIKANLAAMYRETDSQEYSLSSWYSYLPWDTPYDSQGNLKDGSQGRPTESAAPTADPRDYWYSDGSTNYLYDRHLNWSRSRRNTMDVGLGLNYKLFDFLTFESNNRFSFYNHYGSSYTDPESRSGQATDGAYSSSSTNTRNITGSQMLRFLKTFGEKHEIDAYFVYDYDERRYWYDFGRSYSVLTGTEILSGGVSDYYVEGSKTEEKHAKYLFNGNYTFDGKYLLQASLSRDGSSRFGINKRWGTFWSVGGGWNMHKEEFIKGLGFINELKPRISYGITGNEPSGAYEWTTKFNTTQQYGGELAFMTNYAGNANLSWEETGSLDIGLETRLFNRVSVNFDYYSKKVKNLLYLRHLSAVTGYNRQTANDGKLENSGFEVTITPEIIKTRDLYWDISFNIGYNKNKITYLPDGDDLGSYQAVAVGYPYLNWYMREWAGVDSQTGKGLWFIVDSETGQKTATTDYDAATPVLLDSSPTPKYNGAVSTSFAWKGLSLNALFTFSAGAKIYNGTRAGSIDRDGARPSQAAMKLADGWSRWEKPGDIATHPQLGVNDAASSTSSRYLEDGDFFKMKSLSIGYALPKKWLIPIGAKEATISIGGENLFTITKYSGVDPEILLSSNYNGTTSASSGQVYPTIRRFTFGINLRF</sequence>
<evidence type="ECO:0000256" key="1">
    <source>
        <dbReference type="ARBA" id="ARBA00004571"/>
    </source>
</evidence>
<dbReference type="RefSeq" id="WP_183305132.1">
    <property type="nucleotide sequence ID" value="NZ_JACIEP010000001.1"/>
</dbReference>
<dbReference type="InterPro" id="IPR008969">
    <property type="entry name" value="CarboxyPept-like_regulatory"/>
</dbReference>
<evidence type="ECO:0000256" key="7">
    <source>
        <dbReference type="ARBA" id="ARBA00023237"/>
    </source>
</evidence>
<dbReference type="InterPro" id="IPR023996">
    <property type="entry name" value="TonB-dep_OMP_SusC/RagA"/>
</dbReference>
<name>A0A840CDZ5_9BACT</name>
<accession>A0A840CDZ5</accession>
<keyword evidence="4 8" id="KW-0812">Transmembrane</keyword>
<feature type="region of interest" description="Disordered" evidence="9">
    <location>
        <begin position="481"/>
        <end position="503"/>
    </location>
</feature>
<evidence type="ECO:0000256" key="9">
    <source>
        <dbReference type="SAM" id="MobiDB-lite"/>
    </source>
</evidence>